<dbReference type="EMBL" id="CP007448">
    <property type="protein sequence ID" value="ATX62889.1"/>
    <property type="molecule type" value="Genomic_DNA"/>
</dbReference>
<evidence type="ECO:0000256" key="1">
    <source>
        <dbReference type="SAM" id="MobiDB-lite"/>
    </source>
</evidence>
<evidence type="ECO:0000313" key="3">
    <source>
        <dbReference type="Proteomes" id="UP000230961"/>
    </source>
</evidence>
<evidence type="ECO:0000313" key="2">
    <source>
        <dbReference type="EMBL" id="ATX62889.1"/>
    </source>
</evidence>
<feature type="region of interest" description="Disordered" evidence="1">
    <location>
        <begin position="1"/>
        <end position="33"/>
    </location>
</feature>
<feature type="compositionally biased region" description="Basic residues" evidence="1">
    <location>
        <begin position="1"/>
        <end position="10"/>
    </location>
</feature>
<sequence>MSKIKGRIKPPKQDESNSLKVHPEFRDSPEQRPPEFSLRYVQNAYCITNCQSNEKVAFVDKLFRLSQLSWAQIKQVDRHSLGFEKLPRHSIKAGIPKHITDDVDLIAFRFCNKAPMVGYRREATFFILWFDRDFSLYDHG</sequence>
<name>A0A7U5SUH4_YEREN</name>
<dbReference type="Proteomes" id="UP000230961">
    <property type="component" value="Chromosome"/>
</dbReference>
<dbReference type="KEGG" id="yel:LC20_07990"/>
<accession>A0A7U5SUH4</accession>
<reference evidence="2 3" key="1">
    <citation type="submission" date="2017-11" db="EMBL/GenBank/DDBJ databases">
        <title>The complete genome sequence and comparative genome analysis of Yersinia enterocolitica strain LC20.</title>
        <authorList>
            <person name="Shi G."/>
            <person name="Su M."/>
            <person name="Liang J."/>
            <person name="Gu W."/>
            <person name="Xiao Y."/>
            <person name="Zhang Z."/>
            <person name="Qiu H."/>
            <person name="Duan R."/>
            <person name="Zhang Z."/>
            <person name="Li Y."/>
            <person name="Zhang X."/>
            <person name="Ling Y."/>
            <person name="Song L."/>
            <person name="Chen M."/>
            <person name="Zhao Y."/>
            <person name="Wu J."/>
            <person name="Jing H."/>
            <person name="Xiao J."/>
            <person name="Wang X."/>
        </authorList>
    </citation>
    <scope>NUCLEOTIDE SEQUENCE [LARGE SCALE GENOMIC DNA]</scope>
    <source>
        <strain evidence="2 3">LC20</strain>
    </source>
</reference>
<proteinExistence type="predicted"/>
<dbReference type="AlphaFoldDB" id="A0A7U5SUH4"/>
<gene>
    <name evidence="2" type="ORF">LC20_07990</name>
</gene>
<feature type="compositionally biased region" description="Basic and acidic residues" evidence="1">
    <location>
        <begin position="11"/>
        <end position="33"/>
    </location>
</feature>
<organism evidence="2 3">
    <name type="scientific">Yersinia enterocolitica LC20</name>
    <dbReference type="NCBI Taxonomy" id="1443113"/>
    <lineage>
        <taxon>Bacteria</taxon>
        <taxon>Pseudomonadati</taxon>
        <taxon>Pseudomonadota</taxon>
        <taxon>Gammaproteobacteria</taxon>
        <taxon>Enterobacterales</taxon>
        <taxon>Yersiniaceae</taxon>
        <taxon>Yersinia</taxon>
    </lineage>
</organism>
<protein>
    <submittedName>
        <fullName evidence="2">Uncharacterized protein</fullName>
    </submittedName>
</protein>